<comment type="caution">
    <text evidence="1">The sequence shown here is derived from an EMBL/GenBank/DDBJ whole genome shotgun (WGS) entry which is preliminary data.</text>
</comment>
<proteinExistence type="predicted"/>
<reference evidence="2" key="1">
    <citation type="journal article" date="2022" name="Mol. Ecol. Resour.">
        <title>The genomes of chicory, endive, great burdock and yacon provide insights into Asteraceae palaeo-polyploidization history and plant inulin production.</title>
        <authorList>
            <person name="Fan W."/>
            <person name="Wang S."/>
            <person name="Wang H."/>
            <person name="Wang A."/>
            <person name="Jiang F."/>
            <person name="Liu H."/>
            <person name="Zhao H."/>
            <person name="Xu D."/>
            <person name="Zhang Y."/>
        </authorList>
    </citation>
    <scope>NUCLEOTIDE SEQUENCE [LARGE SCALE GENOMIC DNA]</scope>
    <source>
        <strain evidence="2">cv. Yunnan</strain>
    </source>
</reference>
<name>A0ACB9JNY6_9ASTR</name>
<dbReference type="EMBL" id="CM042020">
    <property type="protein sequence ID" value="KAI3821300.1"/>
    <property type="molecule type" value="Genomic_DNA"/>
</dbReference>
<protein>
    <submittedName>
        <fullName evidence="1">Uncharacterized protein</fullName>
    </submittedName>
</protein>
<sequence>MNQGKLMAIPIFYHVSPSDMRHQSNCFEQGFADHEDNPEIVREKVETWRDAFRVGAISGVHVTQHRDEVEVVNEIVRKILRDLPDTMPIDLSNSLVGIESRVDEVKKIMKMDSDEILFIGICMSGIGKTTLAESVYANTKNKFEKSCLIENIKDISKQNDSTDLCKFQQKLLDDILMEKSIRRNIDLVKDILKNVCLYPDRVIKDLENKCLITINLEDNVWMHDLLQQMCWKILDRKHIAIKSHEDVAEVLSHNPEGTHTVEVINLEPDKGEVNDCFITDPLCFSYMRKLIFLRISNVHFPEGLNYLSNDLRILEWYGCSLKSLPSMFGPTRIYELEMCSSQLKTLWKKDLKMPNLRSVNLSFSRDLTEIPELTSASNLVKLNLEGCTSLTRLHESVLLHKKLRYLNLKGCICLESLGRSRMEMEALEALLLSGCSKLEYIPEFGKNMTRLEHLYVDGTRIKKLPENLREMCNLRNLDASRTSIEELSFSIHLLRRLRLLHLNSCLLSFKTGCFLNPSLVTLSSGLKEVDLSYCSLSVVPDGIGLLCHLIALDLSGNEFVFLPSSIGLLSKLRMLCLNNCKKLQSLPKLSLVDEDDYGPRNRFNYHLRTKNIEQLPEAVFEIVGAGSEIPSEGLILECPWIGVAICAVISVHHIDGYMEANHMVTVHIHLGGKDWKIPVPINFLVAETETQIILYWMIIDDRQRIAYSNHWGNFDVSFGVEPDLGGRWGKTIIGFLSLALEQIVVRSRGDNYSYKEMLQQLNDLEAPQSGGFSDNFITMFLSVCRRTFDFLYIIGTALSYKPRFLLDKILPRRLPEKVLAKISSIPIAGNNRWYMKKTHCNRELQISDFYENGILLQELMNKMGVSGYFTKEMTSLIDKLQNNIQKVSSTIQEMSSHADLYSHDIEDAKKHLTSFSELSKDDDIISMLPLFNKN</sequence>
<organism evidence="1 2">
    <name type="scientific">Smallanthus sonchifolius</name>
    <dbReference type="NCBI Taxonomy" id="185202"/>
    <lineage>
        <taxon>Eukaryota</taxon>
        <taxon>Viridiplantae</taxon>
        <taxon>Streptophyta</taxon>
        <taxon>Embryophyta</taxon>
        <taxon>Tracheophyta</taxon>
        <taxon>Spermatophyta</taxon>
        <taxon>Magnoliopsida</taxon>
        <taxon>eudicotyledons</taxon>
        <taxon>Gunneridae</taxon>
        <taxon>Pentapetalae</taxon>
        <taxon>asterids</taxon>
        <taxon>campanulids</taxon>
        <taxon>Asterales</taxon>
        <taxon>Asteraceae</taxon>
        <taxon>Asteroideae</taxon>
        <taxon>Heliantheae alliance</taxon>
        <taxon>Millerieae</taxon>
        <taxon>Smallanthus</taxon>
    </lineage>
</organism>
<evidence type="ECO:0000313" key="1">
    <source>
        <dbReference type="EMBL" id="KAI3821300.1"/>
    </source>
</evidence>
<accession>A0ACB9JNY6</accession>
<gene>
    <name evidence="1" type="ORF">L1987_08864</name>
</gene>
<reference evidence="1 2" key="2">
    <citation type="journal article" date="2022" name="Mol. Ecol. Resour.">
        <title>The genomes of chicory, endive, great burdock and yacon provide insights into Asteraceae paleo-polyploidization history and plant inulin production.</title>
        <authorList>
            <person name="Fan W."/>
            <person name="Wang S."/>
            <person name="Wang H."/>
            <person name="Wang A."/>
            <person name="Jiang F."/>
            <person name="Liu H."/>
            <person name="Zhao H."/>
            <person name="Xu D."/>
            <person name="Zhang Y."/>
        </authorList>
    </citation>
    <scope>NUCLEOTIDE SEQUENCE [LARGE SCALE GENOMIC DNA]</scope>
    <source>
        <strain evidence="2">cv. Yunnan</strain>
        <tissue evidence="1">Leaves</tissue>
    </source>
</reference>
<evidence type="ECO:0000313" key="2">
    <source>
        <dbReference type="Proteomes" id="UP001056120"/>
    </source>
</evidence>
<keyword evidence="2" id="KW-1185">Reference proteome</keyword>
<dbReference type="Proteomes" id="UP001056120">
    <property type="component" value="Linkage Group LG03"/>
</dbReference>